<dbReference type="AlphaFoldDB" id="A0A1R3IUA0"/>
<dbReference type="OrthoDB" id="10504527at2759"/>
<dbReference type="Gramene" id="OMO86161">
    <property type="protein sequence ID" value="OMO86161"/>
    <property type="gene ID" value="CCACVL1_09762"/>
</dbReference>
<gene>
    <name evidence="1" type="ORF">CCACVL1_09762</name>
</gene>
<evidence type="ECO:0000313" key="1">
    <source>
        <dbReference type="EMBL" id="OMO86161.1"/>
    </source>
</evidence>
<proteinExistence type="predicted"/>
<dbReference type="Proteomes" id="UP000188268">
    <property type="component" value="Unassembled WGS sequence"/>
</dbReference>
<organism evidence="1 2">
    <name type="scientific">Corchorus capsularis</name>
    <name type="common">Jute</name>
    <dbReference type="NCBI Taxonomy" id="210143"/>
    <lineage>
        <taxon>Eukaryota</taxon>
        <taxon>Viridiplantae</taxon>
        <taxon>Streptophyta</taxon>
        <taxon>Embryophyta</taxon>
        <taxon>Tracheophyta</taxon>
        <taxon>Spermatophyta</taxon>
        <taxon>Magnoliopsida</taxon>
        <taxon>eudicotyledons</taxon>
        <taxon>Gunneridae</taxon>
        <taxon>Pentapetalae</taxon>
        <taxon>rosids</taxon>
        <taxon>malvids</taxon>
        <taxon>Malvales</taxon>
        <taxon>Malvaceae</taxon>
        <taxon>Grewioideae</taxon>
        <taxon>Apeibeae</taxon>
        <taxon>Corchorus</taxon>
    </lineage>
</organism>
<protein>
    <submittedName>
        <fullName evidence="1">Uncharacterized protein</fullName>
    </submittedName>
</protein>
<comment type="caution">
    <text evidence="1">The sequence shown here is derived from an EMBL/GenBank/DDBJ whole genome shotgun (WGS) entry which is preliminary data.</text>
</comment>
<accession>A0A1R3IUA0</accession>
<sequence>MDTVQGIDNDLNAFIQIFKNFVDKYKPQDPKSGRVLNLPPEVQYFLKIWDKKAVEIPDEHCASIEQLSGFDVCHELSAGPTTYTCV</sequence>
<evidence type="ECO:0000313" key="2">
    <source>
        <dbReference type="Proteomes" id="UP000188268"/>
    </source>
</evidence>
<name>A0A1R3IUA0_COCAP</name>
<reference evidence="1 2" key="1">
    <citation type="submission" date="2013-09" db="EMBL/GenBank/DDBJ databases">
        <title>Corchorus capsularis genome sequencing.</title>
        <authorList>
            <person name="Alam M."/>
            <person name="Haque M.S."/>
            <person name="Islam M.S."/>
            <person name="Emdad E.M."/>
            <person name="Islam M.M."/>
            <person name="Ahmed B."/>
            <person name="Halim A."/>
            <person name="Hossen Q.M.M."/>
            <person name="Hossain M.Z."/>
            <person name="Ahmed R."/>
            <person name="Khan M.M."/>
            <person name="Islam R."/>
            <person name="Rashid M.M."/>
            <person name="Khan S.A."/>
            <person name="Rahman M.S."/>
            <person name="Alam M."/>
        </authorList>
    </citation>
    <scope>NUCLEOTIDE SEQUENCE [LARGE SCALE GENOMIC DNA]</scope>
    <source>
        <strain evidence="2">cv. CVL-1</strain>
        <tissue evidence="1">Whole seedling</tissue>
    </source>
</reference>
<keyword evidence="2" id="KW-1185">Reference proteome</keyword>
<dbReference type="EMBL" id="AWWV01009507">
    <property type="protein sequence ID" value="OMO86161.1"/>
    <property type="molecule type" value="Genomic_DNA"/>
</dbReference>